<dbReference type="AlphaFoldDB" id="A0A9D4DTT1"/>
<comment type="caution">
    <text evidence="1">The sequence shown here is derived from an EMBL/GenBank/DDBJ whole genome shotgun (WGS) entry which is preliminary data.</text>
</comment>
<dbReference type="EMBL" id="JAIWYP010000010">
    <property type="protein sequence ID" value="KAH3754470.1"/>
    <property type="molecule type" value="Genomic_DNA"/>
</dbReference>
<gene>
    <name evidence="1" type="ORF">DPMN_189145</name>
</gene>
<reference evidence="1" key="2">
    <citation type="submission" date="2020-11" db="EMBL/GenBank/DDBJ databases">
        <authorList>
            <person name="McCartney M.A."/>
            <person name="Auch B."/>
            <person name="Kono T."/>
            <person name="Mallez S."/>
            <person name="Becker A."/>
            <person name="Gohl D.M."/>
            <person name="Silverstein K.A.T."/>
            <person name="Koren S."/>
            <person name="Bechman K.B."/>
            <person name="Herman A."/>
            <person name="Abrahante J.E."/>
            <person name="Garbe J."/>
        </authorList>
    </citation>
    <scope>NUCLEOTIDE SEQUENCE</scope>
    <source>
        <strain evidence="1">Duluth1</strain>
        <tissue evidence="1">Whole animal</tissue>
    </source>
</reference>
<keyword evidence="2" id="KW-1185">Reference proteome</keyword>
<organism evidence="1 2">
    <name type="scientific">Dreissena polymorpha</name>
    <name type="common">Zebra mussel</name>
    <name type="synonym">Mytilus polymorpha</name>
    <dbReference type="NCBI Taxonomy" id="45954"/>
    <lineage>
        <taxon>Eukaryota</taxon>
        <taxon>Metazoa</taxon>
        <taxon>Spiralia</taxon>
        <taxon>Lophotrochozoa</taxon>
        <taxon>Mollusca</taxon>
        <taxon>Bivalvia</taxon>
        <taxon>Autobranchia</taxon>
        <taxon>Heteroconchia</taxon>
        <taxon>Euheterodonta</taxon>
        <taxon>Imparidentia</taxon>
        <taxon>Neoheterodontei</taxon>
        <taxon>Myida</taxon>
        <taxon>Dreissenoidea</taxon>
        <taxon>Dreissenidae</taxon>
        <taxon>Dreissena</taxon>
    </lineage>
</organism>
<accession>A0A9D4DTT1</accession>
<evidence type="ECO:0000313" key="2">
    <source>
        <dbReference type="Proteomes" id="UP000828390"/>
    </source>
</evidence>
<protein>
    <submittedName>
        <fullName evidence="1">Uncharacterized protein</fullName>
    </submittedName>
</protein>
<proteinExistence type="predicted"/>
<evidence type="ECO:0000313" key="1">
    <source>
        <dbReference type="EMBL" id="KAH3754470.1"/>
    </source>
</evidence>
<dbReference type="Proteomes" id="UP000828390">
    <property type="component" value="Unassembled WGS sequence"/>
</dbReference>
<reference evidence="1" key="1">
    <citation type="journal article" date="2019" name="bioRxiv">
        <title>The Genome of the Zebra Mussel, Dreissena polymorpha: A Resource for Invasive Species Research.</title>
        <authorList>
            <person name="McCartney M.A."/>
            <person name="Auch B."/>
            <person name="Kono T."/>
            <person name="Mallez S."/>
            <person name="Zhang Y."/>
            <person name="Obille A."/>
            <person name="Becker A."/>
            <person name="Abrahante J.E."/>
            <person name="Garbe J."/>
            <person name="Badalamenti J.P."/>
            <person name="Herman A."/>
            <person name="Mangelson H."/>
            <person name="Liachko I."/>
            <person name="Sullivan S."/>
            <person name="Sone E.D."/>
            <person name="Koren S."/>
            <person name="Silverstein K.A.T."/>
            <person name="Beckman K.B."/>
            <person name="Gohl D.M."/>
        </authorList>
    </citation>
    <scope>NUCLEOTIDE SEQUENCE</scope>
    <source>
        <strain evidence="1">Duluth1</strain>
        <tissue evidence="1">Whole animal</tissue>
    </source>
</reference>
<name>A0A9D4DTT1_DREPO</name>
<sequence length="52" mass="5933">MVAPGYISRVVTRAKAWMGVYPLNRKWQGFKNLTPASVCKVLVQRSKKAIQR</sequence>